<dbReference type="PRINTS" id="PR01099">
    <property type="entry name" value="HYETHTZKNASE"/>
</dbReference>
<dbReference type="EMBL" id="BACD03000004">
    <property type="protein sequence ID" value="GAO46507.1"/>
    <property type="molecule type" value="Genomic_DNA"/>
</dbReference>
<reference evidence="13 14" key="1">
    <citation type="journal article" date="2011" name="J. Gen. Appl. Microbiol.">
        <title>Draft genome sequencing of the enigmatic yeast Saitoella complicata.</title>
        <authorList>
            <person name="Nishida H."/>
            <person name="Hamamoto M."/>
            <person name="Sugiyama J."/>
        </authorList>
    </citation>
    <scope>NUCLEOTIDE SEQUENCE [LARGE SCALE GENOMIC DNA]</scope>
    <source>
        <strain evidence="13 14">NRRL Y-17804</strain>
    </source>
</reference>
<organism evidence="13 14">
    <name type="scientific">Saitoella complicata (strain BCRC 22490 / CBS 7301 / JCM 7358 / NBRC 10748 / NRRL Y-17804)</name>
    <dbReference type="NCBI Taxonomy" id="698492"/>
    <lineage>
        <taxon>Eukaryota</taxon>
        <taxon>Fungi</taxon>
        <taxon>Dikarya</taxon>
        <taxon>Ascomycota</taxon>
        <taxon>Taphrinomycotina</taxon>
        <taxon>Taphrinomycotina incertae sedis</taxon>
        <taxon>Saitoella</taxon>
    </lineage>
</organism>
<keyword evidence="8" id="KW-0418">Kinase</keyword>
<dbReference type="SUPFAM" id="SSF53613">
    <property type="entry name" value="Ribokinase-like"/>
    <property type="match status" value="1"/>
</dbReference>
<keyword evidence="6" id="KW-0479">Metal-binding</keyword>
<dbReference type="Pfam" id="PF02581">
    <property type="entry name" value="TMP-TENI"/>
    <property type="match status" value="2"/>
</dbReference>
<dbReference type="OMA" id="FEERRTV"/>
<dbReference type="InterPro" id="IPR022998">
    <property type="entry name" value="ThiamineP_synth_TenI"/>
</dbReference>
<dbReference type="GO" id="GO:0005524">
    <property type="term" value="F:ATP binding"/>
    <property type="evidence" value="ECO:0007669"/>
    <property type="project" value="UniProtKB-KW"/>
</dbReference>
<reference evidence="13 14" key="2">
    <citation type="journal article" date="2014" name="J. Gen. Appl. Microbiol.">
        <title>The early diverging ascomycetous budding yeast Saitoella complicata has three histone deacetylases belonging to the Clr6, Hos2, and Rpd3 lineages.</title>
        <authorList>
            <person name="Nishida H."/>
            <person name="Matsumoto T."/>
            <person name="Kondo S."/>
            <person name="Hamamoto M."/>
            <person name="Yoshikawa H."/>
        </authorList>
    </citation>
    <scope>NUCLEOTIDE SEQUENCE [LARGE SCALE GENOMIC DNA]</scope>
    <source>
        <strain evidence="13 14">NRRL Y-17804</strain>
    </source>
</reference>
<comment type="pathway">
    <text evidence="3">Cofactor biosynthesis; thiamine diphosphate biosynthesis; 4-methyl-5-(2-phosphoethyl)-thiazole from 5-(2-hydroxyethyl)-4-methylthiazole: step 1/1.</text>
</comment>
<keyword evidence="10" id="KW-0460">Magnesium</keyword>
<protein>
    <recommendedName>
        <fullName evidence="4">hydroxyethylthiazole kinase</fullName>
        <ecNumber evidence="4">2.7.1.50</ecNumber>
    </recommendedName>
</protein>
<evidence type="ECO:0000259" key="12">
    <source>
        <dbReference type="Pfam" id="PF02581"/>
    </source>
</evidence>
<dbReference type="STRING" id="698492.A0A0E9N9E6"/>
<reference evidence="13 14" key="3">
    <citation type="journal article" date="2015" name="Genome Announc.">
        <title>Draft Genome Sequence of the Archiascomycetous Yeast Saitoella complicata.</title>
        <authorList>
            <person name="Yamauchi K."/>
            <person name="Kondo S."/>
            <person name="Hamamoto M."/>
            <person name="Takahashi Y."/>
            <person name="Ogura Y."/>
            <person name="Hayashi T."/>
            <person name="Nishida H."/>
        </authorList>
    </citation>
    <scope>NUCLEOTIDE SEQUENCE [LARGE SCALE GENOMIC DNA]</scope>
    <source>
        <strain evidence="13 14">NRRL Y-17804</strain>
    </source>
</reference>
<comment type="cofactor">
    <cofactor evidence="2">
        <name>Mg(2+)</name>
        <dbReference type="ChEBI" id="CHEBI:18420"/>
    </cofactor>
</comment>
<evidence type="ECO:0000256" key="10">
    <source>
        <dbReference type="ARBA" id="ARBA00022842"/>
    </source>
</evidence>
<name>A0A0E9N9E6_SAICN</name>
<dbReference type="InterPro" id="IPR013785">
    <property type="entry name" value="Aldolase_TIM"/>
</dbReference>
<dbReference type="GO" id="GO:0009229">
    <property type="term" value="P:thiamine diphosphate biosynthetic process"/>
    <property type="evidence" value="ECO:0007669"/>
    <property type="project" value="UniProtKB-UniPathway"/>
</dbReference>
<proteinExistence type="predicted"/>
<dbReference type="PANTHER" id="PTHR20857">
    <property type="entry name" value="THIAMINE-PHOSPHATE PYROPHOSPHORYLASE"/>
    <property type="match status" value="1"/>
</dbReference>
<evidence type="ECO:0000256" key="4">
    <source>
        <dbReference type="ARBA" id="ARBA00012129"/>
    </source>
</evidence>
<dbReference type="GO" id="GO:0004789">
    <property type="term" value="F:thiamine-phosphate diphosphorylase activity"/>
    <property type="evidence" value="ECO:0007669"/>
    <property type="project" value="TreeGrafter"/>
</dbReference>
<dbReference type="Gene3D" id="3.20.20.70">
    <property type="entry name" value="Aldolase class I"/>
    <property type="match status" value="2"/>
</dbReference>
<dbReference type="GO" id="GO:0005737">
    <property type="term" value="C:cytoplasm"/>
    <property type="evidence" value="ECO:0007669"/>
    <property type="project" value="TreeGrafter"/>
</dbReference>
<dbReference type="GO" id="GO:0009228">
    <property type="term" value="P:thiamine biosynthetic process"/>
    <property type="evidence" value="ECO:0007669"/>
    <property type="project" value="UniProtKB-KW"/>
</dbReference>
<keyword evidence="11" id="KW-0784">Thiamine biosynthesis</keyword>
<feature type="domain" description="Thiamine phosphate synthase/TenI" evidence="12">
    <location>
        <begin position="78"/>
        <end position="167"/>
    </location>
</feature>
<evidence type="ECO:0000313" key="13">
    <source>
        <dbReference type="EMBL" id="GAO46507.1"/>
    </source>
</evidence>
<dbReference type="GO" id="GO:0000287">
    <property type="term" value="F:magnesium ion binding"/>
    <property type="evidence" value="ECO:0007669"/>
    <property type="project" value="InterPro"/>
</dbReference>
<comment type="caution">
    <text evidence="13">The sequence shown here is derived from an EMBL/GenBank/DDBJ whole genome shotgun (WGS) entry which is preliminary data.</text>
</comment>
<dbReference type="PANTHER" id="PTHR20857:SF23">
    <property type="entry name" value="THIAMINE BIOSYNTHETIC BIFUNCTIONAL ENZYME"/>
    <property type="match status" value="1"/>
</dbReference>
<feature type="domain" description="Thiamine phosphate synthase/TenI" evidence="12">
    <location>
        <begin position="171"/>
        <end position="250"/>
    </location>
</feature>
<dbReference type="EC" id="2.7.1.50" evidence="4"/>
<dbReference type="Pfam" id="PF02110">
    <property type="entry name" value="HK"/>
    <property type="match status" value="1"/>
</dbReference>
<evidence type="ECO:0000256" key="1">
    <source>
        <dbReference type="ARBA" id="ARBA00001771"/>
    </source>
</evidence>
<evidence type="ECO:0000256" key="11">
    <source>
        <dbReference type="ARBA" id="ARBA00022977"/>
    </source>
</evidence>
<comment type="catalytic activity">
    <reaction evidence="1">
        <text>5-(2-hydroxyethyl)-4-methylthiazole + ATP = 4-methyl-5-(2-phosphooxyethyl)-thiazole + ADP + H(+)</text>
        <dbReference type="Rhea" id="RHEA:24212"/>
        <dbReference type="ChEBI" id="CHEBI:15378"/>
        <dbReference type="ChEBI" id="CHEBI:17957"/>
        <dbReference type="ChEBI" id="CHEBI:30616"/>
        <dbReference type="ChEBI" id="CHEBI:58296"/>
        <dbReference type="ChEBI" id="CHEBI:456216"/>
        <dbReference type="EC" id="2.7.1.50"/>
    </reaction>
</comment>
<evidence type="ECO:0000256" key="8">
    <source>
        <dbReference type="ARBA" id="ARBA00022777"/>
    </source>
</evidence>
<accession>A0A0E9N9E6</accession>
<dbReference type="Gene3D" id="3.40.1190.20">
    <property type="match status" value="1"/>
</dbReference>
<keyword evidence="9" id="KW-0067">ATP-binding</keyword>
<evidence type="ECO:0000256" key="2">
    <source>
        <dbReference type="ARBA" id="ARBA00001946"/>
    </source>
</evidence>
<gene>
    <name evidence="13" type="ORF">G7K_0737-t1</name>
</gene>
<dbReference type="InterPro" id="IPR000417">
    <property type="entry name" value="Hyethyz_kinase"/>
</dbReference>
<evidence type="ECO:0000256" key="5">
    <source>
        <dbReference type="ARBA" id="ARBA00022679"/>
    </source>
</evidence>
<dbReference type="InterPro" id="IPR029056">
    <property type="entry name" value="Ribokinase-like"/>
</dbReference>
<evidence type="ECO:0000256" key="9">
    <source>
        <dbReference type="ARBA" id="ARBA00022840"/>
    </source>
</evidence>
<evidence type="ECO:0000256" key="6">
    <source>
        <dbReference type="ARBA" id="ARBA00022723"/>
    </source>
</evidence>
<dbReference type="GO" id="GO:0004417">
    <property type="term" value="F:hydroxyethylthiazole kinase activity"/>
    <property type="evidence" value="ECO:0007669"/>
    <property type="project" value="UniProtKB-EC"/>
</dbReference>
<evidence type="ECO:0000313" key="14">
    <source>
        <dbReference type="Proteomes" id="UP000033140"/>
    </source>
</evidence>
<sequence length="539" mass="57403">MLLNAKMSSSDTKTTGLAAECTCPGCLQSQNLTYFEERRTVVRSGCSDPSKELKVRDGERTRIVDWIRDNNSKIDWSLYLFTDPDIIPEGSDICAHVQEAIKGGCTVVQLRKKTNDTGLFIEKAKKLPEITRVYNVLLLIMTPFDVALAPGADGIHVGQDDMDLKDVGIAGHADYFGLSPIWNTNTKKLTKPLIGTMGTRTILSYVKENAGYEILCVAIGGFKDYNIQCLIFQGRTGAKSVSGIAIVSAIMASTTPYDAAKSLLTSIKIPAPFIPPPPSPSLLRPGEALFTKIMTKIANVSLAVGASPIMSENALEVADLMRINGALLLNIGTAHPESPTAMLKALRIANTAGTLVLLNPVGVEATQFRKDTAAGFLASGYCDINSQAEIRALLNLRAQACGVDSLHSSSSSSRAELASTFARREQNTVVVSGAVDVVSDGERTFCVSNGDAMFGFVICSGCTLRTVIAACAAVEEDKCVAAVSGCVVYGVAAGHAVRREEVRGPGMVQAALVDEIWRIRGECGEGNLDWVKGAKITSA</sequence>
<evidence type="ECO:0000256" key="7">
    <source>
        <dbReference type="ARBA" id="ARBA00022741"/>
    </source>
</evidence>
<dbReference type="AlphaFoldDB" id="A0A0E9N9E6"/>
<dbReference type="UniPathway" id="UPA00060">
    <property type="reaction ID" value="UER00139"/>
</dbReference>
<dbReference type="InterPro" id="IPR036206">
    <property type="entry name" value="ThiamineP_synth_sf"/>
</dbReference>
<keyword evidence="5" id="KW-0808">Transferase</keyword>
<keyword evidence="14" id="KW-1185">Reference proteome</keyword>
<keyword evidence="7" id="KW-0547">Nucleotide-binding</keyword>
<dbReference type="Proteomes" id="UP000033140">
    <property type="component" value="Unassembled WGS sequence"/>
</dbReference>
<dbReference type="CDD" id="cd00564">
    <property type="entry name" value="TMP_TenI"/>
    <property type="match status" value="1"/>
</dbReference>
<dbReference type="SUPFAM" id="SSF51391">
    <property type="entry name" value="Thiamin phosphate synthase"/>
    <property type="match status" value="1"/>
</dbReference>
<evidence type="ECO:0000256" key="3">
    <source>
        <dbReference type="ARBA" id="ARBA00004868"/>
    </source>
</evidence>